<evidence type="ECO:0000259" key="9">
    <source>
        <dbReference type="Pfam" id="PF00401"/>
    </source>
</evidence>
<dbReference type="InterPro" id="IPR001469">
    <property type="entry name" value="ATP_synth_F1_dsu/esu"/>
</dbReference>
<dbReference type="PANTHER" id="PTHR13822">
    <property type="entry name" value="ATP SYNTHASE DELTA/EPSILON CHAIN"/>
    <property type="match status" value="1"/>
</dbReference>
<dbReference type="GO" id="GO:0046933">
    <property type="term" value="F:proton-transporting ATP synthase activity, rotational mechanism"/>
    <property type="evidence" value="ECO:0007669"/>
    <property type="project" value="InterPro"/>
</dbReference>
<dbReference type="Gene3D" id="2.60.15.10">
    <property type="entry name" value="F0F1 ATP synthase delta/epsilon subunit, N-terminal"/>
    <property type="match status" value="1"/>
</dbReference>
<dbReference type="SUPFAM" id="SSF46604">
    <property type="entry name" value="Epsilon subunit of F1F0-ATP synthase C-terminal domain"/>
    <property type="match status" value="1"/>
</dbReference>
<evidence type="ECO:0000256" key="1">
    <source>
        <dbReference type="ARBA" id="ARBA00004202"/>
    </source>
</evidence>
<evidence type="ECO:0000256" key="8">
    <source>
        <dbReference type="ARBA" id="ARBA00023310"/>
    </source>
</evidence>
<evidence type="ECO:0000259" key="10">
    <source>
        <dbReference type="Pfam" id="PF02823"/>
    </source>
</evidence>
<dbReference type="InterPro" id="IPR020547">
    <property type="entry name" value="ATP_synth_F1_esu_C"/>
</dbReference>
<dbReference type="HAMAP" id="MF_00530">
    <property type="entry name" value="ATP_synth_epsil_bac"/>
    <property type="match status" value="1"/>
</dbReference>
<gene>
    <name evidence="11" type="ORF">MNBD_GAMMA05-1142</name>
</gene>
<dbReference type="EMBL" id="UOFE01000033">
    <property type="protein sequence ID" value="VAW53223.1"/>
    <property type="molecule type" value="Genomic_DNA"/>
</dbReference>
<keyword evidence="7" id="KW-0139">CF(1)</keyword>
<dbReference type="CDD" id="cd12152">
    <property type="entry name" value="F1-ATPase_delta"/>
    <property type="match status" value="1"/>
</dbReference>
<dbReference type="AlphaFoldDB" id="A0A3B0WLN4"/>
<dbReference type="GO" id="GO:0016787">
    <property type="term" value="F:hydrolase activity"/>
    <property type="evidence" value="ECO:0007669"/>
    <property type="project" value="UniProtKB-KW"/>
</dbReference>
<evidence type="ECO:0000256" key="3">
    <source>
        <dbReference type="ARBA" id="ARBA00022448"/>
    </source>
</evidence>
<keyword evidence="8" id="KW-0066">ATP synthesis</keyword>
<name>A0A3B0WLN4_9ZZZZ</name>
<dbReference type="Pfam" id="PF00401">
    <property type="entry name" value="ATP-synt_DE"/>
    <property type="match status" value="1"/>
</dbReference>
<dbReference type="InterPro" id="IPR036794">
    <property type="entry name" value="ATP_F1_dsu/esu_C_sf"/>
</dbReference>
<evidence type="ECO:0000256" key="2">
    <source>
        <dbReference type="ARBA" id="ARBA00005712"/>
    </source>
</evidence>
<feature type="domain" description="ATP synthase epsilon subunit C-terminal" evidence="9">
    <location>
        <begin position="89"/>
        <end position="132"/>
    </location>
</feature>
<comment type="subcellular location">
    <subcellularLocation>
        <location evidence="1">Cell membrane</location>
        <topology evidence="1">Peripheral membrane protein</topology>
    </subcellularLocation>
</comment>
<dbReference type="SUPFAM" id="SSF51344">
    <property type="entry name" value="Epsilon subunit of F1F0-ATP synthase N-terminal domain"/>
    <property type="match status" value="1"/>
</dbReference>
<dbReference type="GO" id="GO:0005886">
    <property type="term" value="C:plasma membrane"/>
    <property type="evidence" value="ECO:0007669"/>
    <property type="project" value="UniProtKB-SubCell"/>
</dbReference>
<dbReference type="NCBIfam" id="NF001847">
    <property type="entry name" value="PRK00571.1-4"/>
    <property type="match status" value="1"/>
</dbReference>
<feature type="domain" description="ATP synthase F1 complex delta/epsilon subunit N-terminal" evidence="10">
    <location>
        <begin position="5"/>
        <end position="84"/>
    </location>
</feature>
<keyword evidence="5" id="KW-0406">Ion transport</keyword>
<dbReference type="PANTHER" id="PTHR13822:SF10">
    <property type="entry name" value="ATP SYNTHASE EPSILON CHAIN, CHLOROPLASTIC"/>
    <property type="match status" value="1"/>
</dbReference>
<comment type="similarity">
    <text evidence="2">Belongs to the ATPase epsilon chain family.</text>
</comment>
<dbReference type="NCBIfam" id="TIGR01216">
    <property type="entry name" value="ATP_synt_epsi"/>
    <property type="match status" value="1"/>
</dbReference>
<accession>A0A3B0WLN4</accession>
<evidence type="ECO:0000256" key="4">
    <source>
        <dbReference type="ARBA" id="ARBA00022475"/>
    </source>
</evidence>
<evidence type="ECO:0000256" key="7">
    <source>
        <dbReference type="ARBA" id="ARBA00023196"/>
    </source>
</evidence>
<protein>
    <submittedName>
        <fullName evidence="11">ATP synthase epsilon chain</fullName>
        <ecNumber evidence="11">3.6.3.14</ecNumber>
    </submittedName>
</protein>
<dbReference type="InterPro" id="IPR036771">
    <property type="entry name" value="ATPsynth_dsu/esu_N"/>
</dbReference>
<keyword evidence="6" id="KW-0472">Membrane</keyword>
<dbReference type="EC" id="3.6.3.14" evidence="11"/>
<dbReference type="Gene3D" id="1.20.5.440">
    <property type="entry name" value="ATP synthase delta/epsilon subunit, C-terminal domain"/>
    <property type="match status" value="1"/>
</dbReference>
<organism evidence="11">
    <name type="scientific">hydrothermal vent metagenome</name>
    <dbReference type="NCBI Taxonomy" id="652676"/>
    <lineage>
        <taxon>unclassified sequences</taxon>
        <taxon>metagenomes</taxon>
        <taxon>ecological metagenomes</taxon>
    </lineage>
</organism>
<keyword evidence="4" id="KW-1003">Cell membrane</keyword>
<reference evidence="11" key="1">
    <citation type="submission" date="2018-06" db="EMBL/GenBank/DDBJ databases">
        <authorList>
            <person name="Zhirakovskaya E."/>
        </authorList>
    </citation>
    <scope>NUCLEOTIDE SEQUENCE</scope>
</reference>
<dbReference type="FunFam" id="2.60.15.10:FF:000001">
    <property type="entry name" value="ATP synthase epsilon chain"/>
    <property type="match status" value="1"/>
</dbReference>
<sequence length="139" mass="14900">MAMTMHVNIVSAENEIYSGTVTAVYAPAEAGEVGIMARHTQMLSTLKPGVVRVVEENGEEQSFFVSGGILEVQPHIVTVLSDTALRASDIDESAALEAKAHAEAAMKDKASDMDFAKAKSELIEAVAQIDALKKIRKKK</sequence>
<evidence type="ECO:0000256" key="6">
    <source>
        <dbReference type="ARBA" id="ARBA00023136"/>
    </source>
</evidence>
<dbReference type="Pfam" id="PF02823">
    <property type="entry name" value="ATP-synt_DE_N"/>
    <property type="match status" value="1"/>
</dbReference>
<keyword evidence="3" id="KW-0813">Transport</keyword>
<dbReference type="GO" id="GO:0045259">
    <property type="term" value="C:proton-transporting ATP synthase complex"/>
    <property type="evidence" value="ECO:0007669"/>
    <property type="project" value="UniProtKB-KW"/>
</dbReference>
<proteinExistence type="inferred from homology"/>
<evidence type="ECO:0000256" key="5">
    <source>
        <dbReference type="ARBA" id="ARBA00023065"/>
    </source>
</evidence>
<dbReference type="InterPro" id="IPR020546">
    <property type="entry name" value="ATP_synth_F1_dsu/esu_N"/>
</dbReference>
<evidence type="ECO:0000313" key="11">
    <source>
        <dbReference type="EMBL" id="VAW53223.1"/>
    </source>
</evidence>
<keyword evidence="11" id="KW-0378">Hydrolase</keyword>